<dbReference type="NCBIfam" id="NF001533">
    <property type="entry name" value="PRK00364.2-4"/>
    <property type="match status" value="1"/>
</dbReference>
<dbReference type="GO" id="GO:0044183">
    <property type="term" value="F:protein folding chaperone"/>
    <property type="evidence" value="ECO:0007669"/>
    <property type="project" value="InterPro"/>
</dbReference>
<reference evidence="5 6" key="1">
    <citation type="journal article" date="2017" name="Int. J. Syst. Evol. Microbiol.">
        <title>Marinicauda algicola sp. nov., isolated from a marine red alga Rhodosorus marinus.</title>
        <authorList>
            <person name="Jeong S.E."/>
            <person name="Jeon S.H."/>
            <person name="Chun B.H."/>
            <person name="Kim D.W."/>
            <person name="Jeon C.O."/>
        </authorList>
    </citation>
    <scope>NUCLEOTIDE SEQUENCE [LARGE SCALE GENOMIC DNA]</scope>
    <source>
        <strain evidence="5 6">JCM 31718</strain>
    </source>
</reference>
<comment type="caution">
    <text evidence="5">The sequence shown here is derived from an EMBL/GenBank/DDBJ whole genome shotgun (WGS) entry which is preliminary data.</text>
</comment>
<dbReference type="GO" id="GO:0005524">
    <property type="term" value="F:ATP binding"/>
    <property type="evidence" value="ECO:0007669"/>
    <property type="project" value="InterPro"/>
</dbReference>
<dbReference type="RefSeq" id="WP_135994380.1">
    <property type="nucleotide sequence ID" value="NZ_CP071057.1"/>
</dbReference>
<evidence type="ECO:0000313" key="6">
    <source>
        <dbReference type="Proteomes" id="UP000308054"/>
    </source>
</evidence>
<dbReference type="InterPro" id="IPR037124">
    <property type="entry name" value="Chaperonin_GroES_sf"/>
</dbReference>
<dbReference type="SMART" id="SM00883">
    <property type="entry name" value="Cpn10"/>
    <property type="match status" value="1"/>
</dbReference>
<dbReference type="NCBIfam" id="NF001527">
    <property type="entry name" value="PRK00364.1-2"/>
    <property type="match status" value="1"/>
</dbReference>
<dbReference type="FunFam" id="2.30.33.40:FF:000001">
    <property type="entry name" value="10 kDa chaperonin"/>
    <property type="match status" value="1"/>
</dbReference>
<dbReference type="Proteomes" id="UP000308054">
    <property type="component" value="Unassembled WGS sequence"/>
</dbReference>
<dbReference type="CDD" id="cd00320">
    <property type="entry name" value="cpn10"/>
    <property type="match status" value="1"/>
</dbReference>
<accession>A0A4S2H319</accession>
<dbReference type="GO" id="GO:0005737">
    <property type="term" value="C:cytoplasm"/>
    <property type="evidence" value="ECO:0007669"/>
    <property type="project" value="UniProtKB-SubCell"/>
</dbReference>
<evidence type="ECO:0000256" key="4">
    <source>
        <dbReference type="RuleBase" id="RU000535"/>
    </source>
</evidence>
<dbReference type="PRINTS" id="PR00297">
    <property type="entry name" value="CHAPERONIN10"/>
</dbReference>
<dbReference type="Pfam" id="PF00166">
    <property type="entry name" value="Cpn10"/>
    <property type="match status" value="1"/>
</dbReference>
<dbReference type="NCBIfam" id="NF001531">
    <property type="entry name" value="PRK00364.2-2"/>
    <property type="match status" value="1"/>
</dbReference>
<dbReference type="GO" id="GO:0051087">
    <property type="term" value="F:protein-folding chaperone binding"/>
    <property type="evidence" value="ECO:0007669"/>
    <property type="project" value="TreeGrafter"/>
</dbReference>
<dbReference type="Gene3D" id="2.30.33.40">
    <property type="entry name" value="GroES chaperonin"/>
    <property type="match status" value="1"/>
</dbReference>
<dbReference type="InterPro" id="IPR011032">
    <property type="entry name" value="GroES-like_sf"/>
</dbReference>
<comment type="subcellular location">
    <subcellularLocation>
        <location evidence="3">Cytoplasm</location>
    </subcellularLocation>
</comment>
<organism evidence="5 6">
    <name type="scientific">Marinicauda algicola</name>
    <dbReference type="NCBI Taxonomy" id="2029849"/>
    <lineage>
        <taxon>Bacteria</taxon>
        <taxon>Pseudomonadati</taxon>
        <taxon>Pseudomonadota</taxon>
        <taxon>Alphaproteobacteria</taxon>
        <taxon>Maricaulales</taxon>
        <taxon>Maricaulaceae</taxon>
        <taxon>Marinicauda</taxon>
    </lineage>
</organism>
<name>A0A4S2H319_9PROT</name>
<dbReference type="NCBIfam" id="NF001529">
    <property type="entry name" value="PRK00364.1-5"/>
    <property type="match status" value="1"/>
</dbReference>
<dbReference type="InterPro" id="IPR018369">
    <property type="entry name" value="Chaprnonin_Cpn10_CS"/>
</dbReference>
<comment type="subunit">
    <text evidence="3">Heptamer of 7 subunits arranged in a ring. Interacts with the chaperonin GroEL.</text>
</comment>
<protein>
    <recommendedName>
        <fullName evidence="3">Co-chaperonin GroES</fullName>
    </recommendedName>
    <alternativeName>
        <fullName evidence="3">10 kDa chaperonin</fullName>
    </alternativeName>
    <alternativeName>
        <fullName evidence="3">Chaperonin-10</fullName>
        <shortName evidence="3">Cpn10</shortName>
    </alternativeName>
</protein>
<evidence type="ECO:0000256" key="1">
    <source>
        <dbReference type="ARBA" id="ARBA00006975"/>
    </source>
</evidence>
<dbReference type="SUPFAM" id="SSF50129">
    <property type="entry name" value="GroES-like"/>
    <property type="match status" value="1"/>
</dbReference>
<dbReference type="GO" id="GO:0046872">
    <property type="term" value="F:metal ion binding"/>
    <property type="evidence" value="ECO:0007669"/>
    <property type="project" value="TreeGrafter"/>
</dbReference>
<dbReference type="EMBL" id="SRXW01000001">
    <property type="protein sequence ID" value="TGY89883.1"/>
    <property type="molecule type" value="Genomic_DNA"/>
</dbReference>
<dbReference type="OrthoDB" id="9806791at2"/>
<keyword evidence="3" id="KW-0963">Cytoplasm</keyword>
<dbReference type="PROSITE" id="PS00681">
    <property type="entry name" value="CHAPERONINS_CPN10"/>
    <property type="match status" value="1"/>
</dbReference>
<dbReference type="InterPro" id="IPR020818">
    <property type="entry name" value="Chaperonin_GroES"/>
</dbReference>
<dbReference type="HAMAP" id="MF_00580">
    <property type="entry name" value="CH10"/>
    <property type="match status" value="1"/>
</dbReference>
<keyword evidence="2 3" id="KW-0143">Chaperone</keyword>
<dbReference type="PANTHER" id="PTHR10772:SF58">
    <property type="entry name" value="CO-CHAPERONIN GROES"/>
    <property type="match status" value="1"/>
</dbReference>
<sequence length="103" mass="11081">MTFRPLHDRVLVKRIEEEAKTKGGIIIPDTAKEKPQEGEVVAVGGGAIKEDGTVRPLDVKAGDRVLFGKWSGTEVTIEGEELLIMKESDILGIIEGKKAAKAA</sequence>
<proteinExistence type="inferred from homology"/>
<dbReference type="NCBIfam" id="NF001534">
    <property type="entry name" value="PRK00364.2-5"/>
    <property type="match status" value="1"/>
</dbReference>
<dbReference type="PANTHER" id="PTHR10772">
    <property type="entry name" value="10 KDA HEAT SHOCK PROTEIN"/>
    <property type="match status" value="1"/>
</dbReference>
<evidence type="ECO:0000313" key="5">
    <source>
        <dbReference type="EMBL" id="TGY89883.1"/>
    </source>
</evidence>
<comment type="function">
    <text evidence="3 4">Together with the chaperonin GroEL, plays an essential role in assisting protein folding. The GroEL-GroES system forms a nano-cage that allows encapsulation of the non-native substrate proteins and provides a physical environment optimized to promote and accelerate protein folding. GroES binds to the apical surface of the GroEL ring, thereby capping the opening of the GroEL channel.</text>
</comment>
<dbReference type="AlphaFoldDB" id="A0A4S2H319"/>
<comment type="similarity">
    <text evidence="1 3 4">Belongs to the GroES chaperonin family.</text>
</comment>
<evidence type="ECO:0000256" key="2">
    <source>
        <dbReference type="ARBA" id="ARBA00023186"/>
    </source>
</evidence>
<evidence type="ECO:0000256" key="3">
    <source>
        <dbReference type="HAMAP-Rule" id="MF_00580"/>
    </source>
</evidence>
<dbReference type="GO" id="GO:0051082">
    <property type="term" value="F:unfolded protein binding"/>
    <property type="evidence" value="ECO:0007669"/>
    <property type="project" value="TreeGrafter"/>
</dbReference>
<keyword evidence="6" id="KW-1185">Reference proteome</keyword>
<gene>
    <name evidence="3" type="primary">groES</name>
    <name evidence="3" type="synonym">groS</name>
    <name evidence="5" type="ORF">E5163_01720</name>
</gene>